<comment type="pathway">
    <text evidence="1">Porphyrin-containing compound metabolism; siroheme biosynthesis; sirohydrochlorin from precorrin-2: step 1/1.</text>
</comment>
<dbReference type="InterPro" id="IPR028161">
    <property type="entry name" value="Met8-like"/>
</dbReference>
<keyword evidence="5" id="KW-0627">Porphyrin biosynthesis</keyword>
<name>A0A5N6KQG0_9ROSI</name>
<dbReference type="SUPFAM" id="SSF51735">
    <property type="entry name" value="NAD(P)-binding Rossmann-fold domains"/>
    <property type="match status" value="1"/>
</dbReference>
<evidence type="ECO:0000259" key="8">
    <source>
        <dbReference type="Pfam" id="PF14824"/>
    </source>
</evidence>
<dbReference type="SUPFAM" id="SSF75615">
    <property type="entry name" value="Siroheme synthase middle domains-like"/>
    <property type="match status" value="1"/>
</dbReference>
<evidence type="ECO:0000256" key="6">
    <source>
        <dbReference type="ARBA" id="ARBA00047561"/>
    </source>
</evidence>
<keyword evidence="10" id="KW-1185">Reference proteome</keyword>
<keyword evidence="4" id="KW-0520">NAD</keyword>
<dbReference type="Gene3D" id="1.10.3280.10">
    <property type="entry name" value="Siroheme synthase, domain 3"/>
    <property type="match status" value="1"/>
</dbReference>
<evidence type="ECO:0000313" key="10">
    <source>
        <dbReference type="Proteomes" id="UP000327013"/>
    </source>
</evidence>
<evidence type="ECO:0000256" key="3">
    <source>
        <dbReference type="ARBA" id="ARBA00023002"/>
    </source>
</evidence>
<feature type="domain" description="Siroheme synthase central" evidence="8">
    <location>
        <begin position="222"/>
        <end position="249"/>
    </location>
</feature>
<dbReference type="InterPro" id="IPR028281">
    <property type="entry name" value="Sirohaem_synthase_central"/>
</dbReference>
<dbReference type="Proteomes" id="UP000327013">
    <property type="component" value="Unassembled WGS sequence"/>
</dbReference>
<dbReference type="UniPathway" id="UPA00262">
    <property type="reaction ID" value="UER00222"/>
</dbReference>
<evidence type="ECO:0000256" key="5">
    <source>
        <dbReference type="ARBA" id="ARBA00023244"/>
    </source>
</evidence>
<gene>
    <name evidence="9" type="ORF">FH972_021600</name>
</gene>
<evidence type="ECO:0000313" key="9">
    <source>
        <dbReference type="EMBL" id="KAB8337300.1"/>
    </source>
</evidence>
<evidence type="ECO:0000256" key="1">
    <source>
        <dbReference type="ARBA" id="ARBA00005010"/>
    </source>
</evidence>
<dbReference type="Pfam" id="PF13241">
    <property type="entry name" value="NAD_binding_7"/>
    <property type="match status" value="1"/>
</dbReference>
<comment type="catalytic activity">
    <reaction evidence="6">
        <text>precorrin-2 + NAD(+) = sirohydrochlorin + NADH + 2 H(+)</text>
        <dbReference type="Rhea" id="RHEA:15613"/>
        <dbReference type="ChEBI" id="CHEBI:15378"/>
        <dbReference type="ChEBI" id="CHEBI:57540"/>
        <dbReference type="ChEBI" id="CHEBI:57945"/>
        <dbReference type="ChEBI" id="CHEBI:58351"/>
        <dbReference type="ChEBI" id="CHEBI:58827"/>
        <dbReference type="EC" id="1.3.1.76"/>
    </reaction>
</comment>
<dbReference type="GO" id="GO:0019354">
    <property type="term" value="P:siroheme biosynthetic process"/>
    <property type="evidence" value="ECO:0007669"/>
    <property type="project" value="UniProtKB-UniPathway"/>
</dbReference>
<accession>A0A5N6KQG0</accession>
<dbReference type="PANTHER" id="PTHR35330:SF1">
    <property type="entry name" value="SIROHEME BIOSYNTHESIS PROTEIN MET8"/>
    <property type="match status" value="1"/>
</dbReference>
<evidence type="ECO:0000256" key="2">
    <source>
        <dbReference type="ARBA" id="ARBA00012400"/>
    </source>
</evidence>
<comment type="caution">
    <text evidence="9">The sequence shown here is derived from an EMBL/GenBank/DDBJ whole genome shotgun (WGS) entry which is preliminary data.</text>
</comment>
<dbReference type="EC" id="1.3.1.76" evidence="2"/>
<dbReference type="NCBIfam" id="TIGR01470">
    <property type="entry name" value="cysG_Nterm"/>
    <property type="match status" value="1"/>
</dbReference>
<dbReference type="Gene3D" id="3.40.50.720">
    <property type="entry name" value="NAD(P)-binding Rossmann-like Domain"/>
    <property type="match status" value="1"/>
</dbReference>
<dbReference type="AlphaFoldDB" id="A0A5N6KQG0"/>
<sequence>MRLQHASASKAPDRWTGLAVYGMQAAGRWQGCVAGDRRRLRQACLIDAATAATKMSLTAFSSSGTSMSSKCPLGFKADRKSDVEGCPLGFEPEIPEVQGGGSLILAWQVKGRKVLVVGGGEVAAGRILNLLNADAKVTVISPREGLNREVEYRIEHNQVEYFDRVFEPSDLDDPAITMVLTAVDDPAASSQIYQLCHEKHIPANIADVPPECDFYFGSVHRDGPLQIMVSTNGKGPRLAAMVRKRIAEQLPDNVGDAIKKVGQLRMRLRKVAPDIEQGPKRMLWMSRVCEAWTLEDFCAMDEADMDSLLDFYDSGGVPSLGQLQQGDEPHTTAFDGSFGFHCGI</sequence>
<keyword evidence="3" id="KW-0560">Oxidoreductase</keyword>
<dbReference type="Gene3D" id="3.30.160.110">
    <property type="entry name" value="Siroheme synthase, domain 2"/>
    <property type="match status" value="1"/>
</dbReference>
<evidence type="ECO:0000259" key="7">
    <source>
        <dbReference type="Pfam" id="PF14823"/>
    </source>
</evidence>
<proteinExistence type="predicted"/>
<dbReference type="EMBL" id="VIBQ01000009">
    <property type="protein sequence ID" value="KAB8337300.1"/>
    <property type="molecule type" value="Genomic_DNA"/>
</dbReference>
<dbReference type="GO" id="GO:0043115">
    <property type="term" value="F:precorrin-2 dehydrogenase activity"/>
    <property type="evidence" value="ECO:0007669"/>
    <property type="project" value="UniProtKB-EC"/>
</dbReference>
<reference evidence="9 10" key="1">
    <citation type="submission" date="2019-06" db="EMBL/GenBank/DDBJ databases">
        <title>A chromosomal-level reference genome of Carpinus fangiana (Coryloideae, Betulaceae).</title>
        <authorList>
            <person name="Yang X."/>
            <person name="Wang Z."/>
            <person name="Zhang L."/>
            <person name="Hao G."/>
            <person name="Liu J."/>
            <person name="Yang Y."/>
        </authorList>
    </citation>
    <scope>NUCLEOTIDE SEQUENCE [LARGE SCALE GENOMIC DNA]</scope>
    <source>
        <strain evidence="9">Cfa_2016G</strain>
        <tissue evidence="9">Leaf</tissue>
    </source>
</reference>
<dbReference type="Pfam" id="PF14823">
    <property type="entry name" value="Sirohm_synth_C"/>
    <property type="match status" value="1"/>
</dbReference>
<protein>
    <recommendedName>
        <fullName evidence="2">precorrin-2 dehydrogenase</fullName>
        <ecNumber evidence="2">1.3.1.76</ecNumber>
    </recommendedName>
</protein>
<evidence type="ECO:0000256" key="4">
    <source>
        <dbReference type="ARBA" id="ARBA00023027"/>
    </source>
</evidence>
<organism evidence="9 10">
    <name type="scientific">Carpinus fangiana</name>
    <dbReference type="NCBI Taxonomy" id="176857"/>
    <lineage>
        <taxon>Eukaryota</taxon>
        <taxon>Viridiplantae</taxon>
        <taxon>Streptophyta</taxon>
        <taxon>Embryophyta</taxon>
        <taxon>Tracheophyta</taxon>
        <taxon>Spermatophyta</taxon>
        <taxon>Magnoliopsida</taxon>
        <taxon>eudicotyledons</taxon>
        <taxon>Gunneridae</taxon>
        <taxon>Pentapetalae</taxon>
        <taxon>rosids</taxon>
        <taxon>fabids</taxon>
        <taxon>Fagales</taxon>
        <taxon>Betulaceae</taxon>
        <taxon>Carpinus</taxon>
    </lineage>
</organism>
<feature type="domain" description="Siroheme biosynthesis protein Met8 C-terminal" evidence="7">
    <location>
        <begin position="251"/>
        <end position="318"/>
    </location>
</feature>
<dbReference type="Pfam" id="PF14824">
    <property type="entry name" value="Sirohm_synth_M"/>
    <property type="match status" value="1"/>
</dbReference>
<dbReference type="InterPro" id="IPR028162">
    <property type="entry name" value="Met8_C"/>
</dbReference>
<dbReference type="GO" id="GO:0004325">
    <property type="term" value="F:ferrochelatase activity"/>
    <property type="evidence" value="ECO:0007669"/>
    <property type="project" value="InterPro"/>
</dbReference>
<dbReference type="InterPro" id="IPR006367">
    <property type="entry name" value="Sirohaem_synthase_N"/>
</dbReference>
<dbReference type="InterPro" id="IPR036291">
    <property type="entry name" value="NAD(P)-bd_dom_sf"/>
</dbReference>
<dbReference type="PANTHER" id="PTHR35330">
    <property type="entry name" value="SIROHEME BIOSYNTHESIS PROTEIN MET8"/>
    <property type="match status" value="1"/>
</dbReference>
<dbReference type="OrthoDB" id="1721126at2759"/>